<accession>A0A5J4L087</accession>
<keyword evidence="1" id="KW-1133">Transmembrane helix</keyword>
<organism evidence="2">
    <name type="scientific">hot springs metagenome</name>
    <dbReference type="NCBI Taxonomy" id="433727"/>
    <lineage>
        <taxon>unclassified sequences</taxon>
        <taxon>metagenomes</taxon>
        <taxon>ecological metagenomes</taxon>
    </lineage>
</organism>
<comment type="caution">
    <text evidence="2">The sequence shown here is derived from an EMBL/GenBank/DDBJ whole genome shotgun (WGS) entry which is preliminary data.</text>
</comment>
<feature type="transmembrane region" description="Helical" evidence="1">
    <location>
        <begin position="5"/>
        <end position="27"/>
    </location>
</feature>
<sequence length="95" mass="9967">MKRAFYIGVILGGILGIAVALSMDLLLGKSLGGGWGEAVANDLNNLFKANLSPKSFIVIIGVIIVVGIIGAFGSFIGGIFSVMIARLFKLLTKER</sequence>
<gene>
    <name evidence="2" type="ORF">A45J_0432</name>
</gene>
<dbReference type="AlphaFoldDB" id="A0A5J4L087"/>
<evidence type="ECO:0008006" key="3">
    <source>
        <dbReference type="Google" id="ProtNLM"/>
    </source>
</evidence>
<proteinExistence type="predicted"/>
<feature type="transmembrane region" description="Helical" evidence="1">
    <location>
        <begin position="56"/>
        <end position="85"/>
    </location>
</feature>
<keyword evidence="1" id="KW-0472">Membrane</keyword>
<dbReference type="EMBL" id="BLAB01000001">
    <property type="protein sequence ID" value="GER92712.1"/>
    <property type="molecule type" value="Genomic_DNA"/>
</dbReference>
<reference evidence="2" key="1">
    <citation type="submission" date="2019-10" db="EMBL/GenBank/DDBJ databases">
        <title>Metagenomic sequencing of thiosulfate-disproportionating enrichment culture.</title>
        <authorList>
            <person name="Umezawa K."/>
            <person name="Kojima H."/>
            <person name="Fukui M."/>
        </authorList>
    </citation>
    <scope>NUCLEOTIDE SEQUENCE</scope>
    <source>
        <strain evidence="2">45J</strain>
    </source>
</reference>
<protein>
    <recommendedName>
        <fullName evidence="3">DUF3566 domain-containing protein</fullName>
    </recommendedName>
</protein>
<keyword evidence="1" id="KW-0812">Transmembrane</keyword>
<evidence type="ECO:0000256" key="1">
    <source>
        <dbReference type="SAM" id="Phobius"/>
    </source>
</evidence>
<evidence type="ECO:0000313" key="2">
    <source>
        <dbReference type="EMBL" id="GER92712.1"/>
    </source>
</evidence>
<name>A0A5J4L087_9ZZZZ</name>